<sequence>MNGLFVTVMVLFAVVGILWYRHGPVKSKKNTPRQEPSIDRREPLEDYLHVSPAMAARAQAAKSTSIPSVAPALRGATRVNVLPPPRDYSMYEEPAFQRLGVQLSFA</sequence>
<dbReference type="AlphaFoldDB" id="A0A241XS70"/>
<comment type="caution">
    <text evidence="2">The sequence shown here is derived from an EMBL/GenBank/DDBJ whole genome shotgun (WGS) entry which is preliminary data.</text>
</comment>
<keyword evidence="1" id="KW-0812">Transmembrane</keyword>
<organism evidence="2 3">
    <name type="scientific">Pseudomonas aeruginosa</name>
    <dbReference type="NCBI Taxonomy" id="287"/>
    <lineage>
        <taxon>Bacteria</taxon>
        <taxon>Pseudomonadati</taxon>
        <taxon>Pseudomonadota</taxon>
        <taxon>Gammaproteobacteria</taxon>
        <taxon>Pseudomonadales</taxon>
        <taxon>Pseudomonadaceae</taxon>
        <taxon>Pseudomonas</taxon>
    </lineage>
</organism>
<gene>
    <name evidence="2" type="ORF">CAZ10_11035</name>
</gene>
<name>A0A241XS70_PSEAI</name>
<evidence type="ECO:0000313" key="2">
    <source>
        <dbReference type="EMBL" id="OTI63352.1"/>
    </source>
</evidence>
<dbReference type="EMBL" id="NFFZ01000004">
    <property type="protein sequence ID" value="OTI63352.1"/>
    <property type="molecule type" value="Genomic_DNA"/>
</dbReference>
<keyword evidence="1" id="KW-0472">Membrane</keyword>
<protein>
    <submittedName>
        <fullName evidence="2">Uncharacterized protein</fullName>
    </submittedName>
</protein>
<proteinExistence type="predicted"/>
<dbReference type="Proteomes" id="UP000194857">
    <property type="component" value="Unassembled WGS sequence"/>
</dbReference>
<dbReference type="RefSeq" id="WP_065327336.1">
    <property type="nucleotide sequence ID" value="NZ_NFFZ01000004.1"/>
</dbReference>
<accession>A0A241XS70</accession>
<evidence type="ECO:0000256" key="1">
    <source>
        <dbReference type="SAM" id="Phobius"/>
    </source>
</evidence>
<keyword evidence="1" id="KW-1133">Transmembrane helix</keyword>
<evidence type="ECO:0000313" key="3">
    <source>
        <dbReference type="Proteomes" id="UP000194857"/>
    </source>
</evidence>
<reference evidence="2 3" key="1">
    <citation type="submission" date="2017-05" db="EMBL/GenBank/DDBJ databases">
        <authorList>
            <person name="Song R."/>
            <person name="Chenine A.L."/>
            <person name="Ruprecht R.M."/>
        </authorList>
    </citation>
    <scope>NUCLEOTIDE SEQUENCE [LARGE SCALE GENOMIC DNA]</scope>
    <source>
        <strain evidence="2 3">S567_C10_BS</strain>
    </source>
</reference>
<feature type="transmembrane region" description="Helical" evidence="1">
    <location>
        <begin position="6"/>
        <end position="23"/>
    </location>
</feature>